<organism evidence="1 2">
    <name type="scientific">Armillaria borealis</name>
    <dbReference type="NCBI Taxonomy" id="47425"/>
    <lineage>
        <taxon>Eukaryota</taxon>
        <taxon>Fungi</taxon>
        <taxon>Dikarya</taxon>
        <taxon>Basidiomycota</taxon>
        <taxon>Agaricomycotina</taxon>
        <taxon>Agaricomycetes</taxon>
        <taxon>Agaricomycetidae</taxon>
        <taxon>Agaricales</taxon>
        <taxon>Marasmiineae</taxon>
        <taxon>Physalacriaceae</taxon>
        <taxon>Armillaria</taxon>
    </lineage>
</organism>
<sequence>MSGTTTVSLLDERISEAQRILEAFISEKEQVLSCVDDTRSLLHPICIINDDVLQEIFSWCVYDWEDIVSHRHGYHDSLGRLEPPWTLSHVSHRWCTISLLSPRLWTSVILNLSTYSDLMIPHRNIMFKFGLQLERSRGCDLSVSLSSGLAGIGDHPILAMLDTSSSRWKHLHATLPPEGLKSLSGNSFLRLDTLIVHICTRRNSRPPNMKIDTFQSAPQLRTFQSLDDAGPSCVLLLPWSNLTKYNCSDALSPHNLAILPQLTSVKMLIFHFNGDSKCQTGSAPIIMPSVINLNVHESAMSPEGAISNLFDSITFPSATWANISYPKNDDHIPCFPIHAISGELRTLHLSLNVSLFQNIRALLEFLEVAGSVVNLWLCTSILPDSLLNGLTVSQSHRILPNIRTLTLQLFTSSAGVSTFTPTVLFRMLRSRYVSTKEQVSDGTTDINRSSMIGTGALKELRLKSWRKLTFSNLEDQQDWDTICEEIKVVYE</sequence>
<evidence type="ECO:0000313" key="2">
    <source>
        <dbReference type="Proteomes" id="UP001175226"/>
    </source>
</evidence>
<keyword evidence="2" id="KW-1185">Reference proteome</keyword>
<dbReference type="EMBL" id="JAUEPT010000049">
    <property type="protein sequence ID" value="KAK0437382.1"/>
    <property type="molecule type" value="Genomic_DNA"/>
</dbReference>
<dbReference type="Proteomes" id="UP001175226">
    <property type="component" value="Unassembled WGS sequence"/>
</dbReference>
<gene>
    <name evidence="1" type="ORF">EV421DRAFT_1975414</name>
</gene>
<name>A0AA39J8L6_9AGAR</name>
<accession>A0AA39J8L6</accession>
<evidence type="ECO:0008006" key="3">
    <source>
        <dbReference type="Google" id="ProtNLM"/>
    </source>
</evidence>
<evidence type="ECO:0000313" key="1">
    <source>
        <dbReference type="EMBL" id="KAK0437382.1"/>
    </source>
</evidence>
<protein>
    <recommendedName>
        <fullName evidence="3">F-box domain-containing protein</fullName>
    </recommendedName>
</protein>
<comment type="caution">
    <text evidence="1">The sequence shown here is derived from an EMBL/GenBank/DDBJ whole genome shotgun (WGS) entry which is preliminary data.</text>
</comment>
<reference evidence="1" key="1">
    <citation type="submission" date="2023-06" db="EMBL/GenBank/DDBJ databases">
        <authorList>
            <consortium name="Lawrence Berkeley National Laboratory"/>
            <person name="Ahrendt S."/>
            <person name="Sahu N."/>
            <person name="Indic B."/>
            <person name="Wong-Bajracharya J."/>
            <person name="Merenyi Z."/>
            <person name="Ke H.-M."/>
            <person name="Monk M."/>
            <person name="Kocsube S."/>
            <person name="Drula E."/>
            <person name="Lipzen A."/>
            <person name="Balint B."/>
            <person name="Henrissat B."/>
            <person name="Andreopoulos B."/>
            <person name="Martin F.M."/>
            <person name="Harder C.B."/>
            <person name="Rigling D."/>
            <person name="Ford K.L."/>
            <person name="Foster G.D."/>
            <person name="Pangilinan J."/>
            <person name="Papanicolaou A."/>
            <person name="Barry K."/>
            <person name="LaButti K."/>
            <person name="Viragh M."/>
            <person name="Koriabine M."/>
            <person name="Yan M."/>
            <person name="Riley R."/>
            <person name="Champramary S."/>
            <person name="Plett K.L."/>
            <person name="Tsai I.J."/>
            <person name="Slot J."/>
            <person name="Sipos G."/>
            <person name="Plett J."/>
            <person name="Nagy L.G."/>
            <person name="Grigoriev I.V."/>
        </authorList>
    </citation>
    <scope>NUCLEOTIDE SEQUENCE</scope>
    <source>
        <strain evidence="1">FPL87.14</strain>
    </source>
</reference>
<proteinExistence type="predicted"/>
<dbReference type="AlphaFoldDB" id="A0AA39J8L6"/>